<organism evidence="2 3">
    <name type="scientific">Streptantibioticus parmotrematis</name>
    <dbReference type="NCBI Taxonomy" id="2873249"/>
    <lineage>
        <taxon>Bacteria</taxon>
        <taxon>Bacillati</taxon>
        <taxon>Actinomycetota</taxon>
        <taxon>Actinomycetes</taxon>
        <taxon>Kitasatosporales</taxon>
        <taxon>Streptomycetaceae</taxon>
        <taxon>Streptantibioticus</taxon>
    </lineage>
</organism>
<dbReference type="EMBL" id="JAINVZ010000013">
    <property type="protein sequence ID" value="MBY8887007.1"/>
    <property type="molecule type" value="Genomic_DNA"/>
</dbReference>
<sequence>MLFDILSDLHPEPDEFLKTAMRWHFSEETGSRFWLDRAKRLSFDPLVDITSYDHLTLFPNVTAELRDVAAEDLIPRGYDSVNDIVGIFETGGTVGAPKRIPYSEDWARQNLAWTHANLDAQGVPRGVNWLSTAPSGPHGVGHFAHRQAMERGGHCFTIDVDPRWVKKLISRGGTEADAYVDHLVDQVVTLLSSQRIGVLMTTPPILERLVGDPRTHELLTRSVRAIVWVGTHMDTETRKRYKTETLRDIVLHGTYGNTMILGASDERHGLGVQDPCVFDTNSPFVSLSVVDPATREVVPYGERGQVVMSHVSKSAFLPNNLERDLATRVRPPRGQTGDSVADIAPVERFEEEPVIEGVY</sequence>
<evidence type="ECO:0000259" key="1">
    <source>
        <dbReference type="Pfam" id="PF00501"/>
    </source>
</evidence>
<dbReference type="InterPro" id="IPR042099">
    <property type="entry name" value="ANL_N_sf"/>
</dbReference>
<dbReference type="SUPFAM" id="SSF56801">
    <property type="entry name" value="Acetyl-CoA synthetase-like"/>
    <property type="match status" value="1"/>
</dbReference>
<reference evidence="2 3" key="1">
    <citation type="submission" date="2021-08" db="EMBL/GenBank/DDBJ databases">
        <title>Streptomyces sp. PTM05 isolated from lichen.</title>
        <authorList>
            <person name="Somphong A."/>
            <person name="Phongsopitanun W."/>
            <person name="Tanasupawat S."/>
        </authorList>
    </citation>
    <scope>NUCLEOTIDE SEQUENCE [LARGE SCALE GENOMIC DNA]</scope>
    <source>
        <strain evidence="2 3">Ptm05</strain>
    </source>
</reference>
<evidence type="ECO:0000313" key="2">
    <source>
        <dbReference type="EMBL" id="MBY8887007.1"/>
    </source>
</evidence>
<dbReference type="InterPro" id="IPR000873">
    <property type="entry name" value="AMP-dep_synth/lig_dom"/>
</dbReference>
<protein>
    <submittedName>
        <fullName evidence="2">AMP-binding protein</fullName>
    </submittedName>
</protein>
<comment type="caution">
    <text evidence="2">The sequence shown here is derived from an EMBL/GenBank/DDBJ whole genome shotgun (WGS) entry which is preliminary data.</text>
</comment>
<dbReference type="RefSeq" id="WP_222979768.1">
    <property type="nucleotide sequence ID" value="NZ_JAINVZ010000013.1"/>
</dbReference>
<dbReference type="Gene3D" id="3.40.50.12780">
    <property type="entry name" value="N-terminal domain of ligase-like"/>
    <property type="match status" value="1"/>
</dbReference>
<feature type="domain" description="AMP-dependent synthetase/ligase" evidence="1">
    <location>
        <begin position="80"/>
        <end position="309"/>
    </location>
</feature>
<dbReference type="Pfam" id="PF00501">
    <property type="entry name" value="AMP-binding"/>
    <property type="match status" value="1"/>
</dbReference>
<proteinExistence type="predicted"/>
<gene>
    <name evidence="2" type="ORF">K7472_19430</name>
</gene>
<keyword evidence="3" id="KW-1185">Reference proteome</keyword>
<name>A0ABS7QUY5_9ACTN</name>
<dbReference type="Proteomes" id="UP001198565">
    <property type="component" value="Unassembled WGS sequence"/>
</dbReference>
<accession>A0ABS7QUY5</accession>
<evidence type="ECO:0000313" key="3">
    <source>
        <dbReference type="Proteomes" id="UP001198565"/>
    </source>
</evidence>